<dbReference type="SUPFAM" id="SSF52540">
    <property type="entry name" value="P-loop containing nucleoside triphosphate hydrolases"/>
    <property type="match status" value="1"/>
</dbReference>
<accession>A0A1I2S3C1</accession>
<evidence type="ECO:0000313" key="6">
    <source>
        <dbReference type="EMBL" id="SFG46249.1"/>
    </source>
</evidence>
<evidence type="ECO:0000259" key="5">
    <source>
        <dbReference type="SMART" id="SM00534"/>
    </source>
</evidence>
<proteinExistence type="predicted"/>
<dbReference type="InterPro" id="IPR000432">
    <property type="entry name" value="DNA_mismatch_repair_MutS_C"/>
</dbReference>
<evidence type="ECO:0000256" key="1">
    <source>
        <dbReference type="ARBA" id="ARBA00022741"/>
    </source>
</evidence>
<dbReference type="AlphaFoldDB" id="A0A1I2S3C1"/>
<evidence type="ECO:0000256" key="4">
    <source>
        <dbReference type="SAM" id="Phobius"/>
    </source>
</evidence>
<keyword evidence="7" id="KW-1185">Reference proteome</keyword>
<dbReference type="GO" id="GO:0005524">
    <property type="term" value="F:ATP binding"/>
    <property type="evidence" value="ECO:0007669"/>
    <property type="project" value="UniProtKB-KW"/>
</dbReference>
<keyword evidence="4" id="KW-1133">Transmembrane helix</keyword>
<dbReference type="InterPro" id="IPR045076">
    <property type="entry name" value="MutS"/>
</dbReference>
<feature type="transmembrane region" description="Helical" evidence="4">
    <location>
        <begin position="337"/>
        <end position="357"/>
    </location>
</feature>
<dbReference type="Proteomes" id="UP000199642">
    <property type="component" value="Unassembled WGS sequence"/>
</dbReference>
<gene>
    <name evidence="6" type="ORF">SAMN04487988_10464</name>
</gene>
<feature type="transmembrane region" description="Helical" evidence="4">
    <location>
        <begin position="43"/>
        <end position="64"/>
    </location>
</feature>
<dbReference type="SMART" id="SM00534">
    <property type="entry name" value="MUTSac"/>
    <property type="match status" value="1"/>
</dbReference>
<sequence>MSKFKGITRNSHSSFQSVYLRMNKFNFSEEDLQNQISTLKRQAGLFSLIRLVLFLGLIATLVLFFSHSGWWIFLLIGFGAGFVWSVRQFNFIKDQESINLALQQMKVESIWRKDRQLDQLDEGKDFRGKNHPFANDLDLFGEHSLFQLLNHCSSKKGKEILAEAMKASLNIPEKAELRDAVDELANKPLFLKSMEAVGKAFFDPEQEKTAWTEWLKEKENPKPYLQILGWIGLIGGVSILVLVYLGLIPTAILGLWVLVGLFFLGMVFKSLKTAAEKIPNRQTLKTFVQWVQLIERETFQSPFLQKEQSVFKQESSMASEHLVGLDRLGLWIQNRLNLLYLPVNLIFWTDLLLYVRWVKWKNGYGKFLAAYPEKLAYWEVLISLGLFQHELGANGKVDHSDQHIFEAKELTHPLLIPSQAVSNSFELGNPAKVVLLTGANMSGKTTFMRTLGINLVLVNLGLRPFGEYVRVGKFDLYTSMRNADNLGESVSSFYAELSRIKTLIERLESGNPIFFLLDEILKGTNTEDRIAGSEALIAQLLKTHGLGIISTHDIELANLENRIEGIQNFSFHSAVFDDKIDFDYKIKEGACPSFNAHKLMELMGIKFR</sequence>
<name>A0A1I2S3C1_9BACT</name>
<protein>
    <submittedName>
        <fullName evidence="6">MutS domain V</fullName>
    </submittedName>
</protein>
<keyword evidence="4" id="KW-0812">Transmembrane</keyword>
<keyword evidence="2" id="KW-0067">ATP-binding</keyword>
<dbReference type="InterPro" id="IPR027417">
    <property type="entry name" value="P-loop_NTPase"/>
</dbReference>
<feature type="domain" description="DNA mismatch repair proteins mutS family" evidence="5">
    <location>
        <begin position="431"/>
        <end position="608"/>
    </location>
</feature>
<reference evidence="7" key="1">
    <citation type="submission" date="2016-10" db="EMBL/GenBank/DDBJ databases">
        <authorList>
            <person name="Varghese N."/>
            <person name="Submissions S."/>
        </authorList>
    </citation>
    <scope>NUCLEOTIDE SEQUENCE [LARGE SCALE GENOMIC DNA]</scope>
    <source>
        <strain evidence="7">DSM 19315</strain>
    </source>
</reference>
<dbReference type="GO" id="GO:0030983">
    <property type="term" value="F:mismatched DNA binding"/>
    <property type="evidence" value="ECO:0007669"/>
    <property type="project" value="InterPro"/>
</dbReference>
<evidence type="ECO:0000256" key="3">
    <source>
        <dbReference type="ARBA" id="ARBA00023125"/>
    </source>
</evidence>
<organism evidence="6 7">
    <name type="scientific">Algoriphagus hitonicola</name>
    <dbReference type="NCBI Taxonomy" id="435880"/>
    <lineage>
        <taxon>Bacteria</taxon>
        <taxon>Pseudomonadati</taxon>
        <taxon>Bacteroidota</taxon>
        <taxon>Cytophagia</taxon>
        <taxon>Cytophagales</taxon>
        <taxon>Cyclobacteriaceae</taxon>
        <taxon>Algoriphagus</taxon>
    </lineage>
</organism>
<dbReference type="PANTHER" id="PTHR11361:SF99">
    <property type="entry name" value="DNA MISMATCH REPAIR PROTEIN"/>
    <property type="match status" value="1"/>
</dbReference>
<dbReference type="Gene3D" id="3.40.50.300">
    <property type="entry name" value="P-loop containing nucleotide triphosphate hydrolases"/>
    <property type="match status" value="1"/>
</dbReference>
<feature type="transmembrane region" description="Helical" evidence="4">
    <location>
        <begin position="70"/>
        <end position="86"/>
    </location>
</feature>
<feature type="transmembrane region" description="Helical" evidence="4">
    <location>
        <begin position="251"/>
        <end position="271"/>
    </location>
</feature>
<dbReference type="GO" id="GO:0006298">
    <property type="term" value="P:mismatch repair"/>
    <property type="evidence" value="ECO:0007669"/>
    <property type="project" value="InterPro"/>
</dbReference>
<dbReference type="STRING" id="435880.SAMN04487988_10464"/>
<keyword evidence="4" id="KW-0472">Membrane</keyword>
<dbReference type="GO" id="GO:0005829">
    <property type="term" value="C:cytosol"/>
    <property type="evidence" value="ECO:0007669"/>
    <property type="project" value="TreeGrafter"/>
</dbReference>
<feature type="transmembrane region" description="Helical" evidence="4">
    <location>
        <begin position="224"/>
        <end position="245"/>
    </location>
</feature>
<keyword evidence="3" id="KW-0238">DNA-binding</keyword>
<dbReference type="PANTHER" id="PTHR11361">
    <property type="entry name" value="DNA MISMATCH REPAIR PROTEIN MUTS FAMILY MEMBER"/>
    <property type="match status" value="1"/>
</dbReference>
<dbReference type="GO" id="GO:0140664">
    <property type="term" value="F:ATP-dependent DNA damage sensor activity"/>
    <property type="evidence" value="ECO:0007669"/>
    <property type="project" value="InterPro"/>
</dbReference>
<dbReference type="EMBL" id="FOPC01000004">
    <property type="protein sequence ID" value="SFG46249.1"/>
    <property type="molecule type" value="Genomic_DNA"/>
</dbReference>
<keyword evidence="1" id="KW-0547">Nucleotide-binding</keyword>
<dbReference type="Pfam" id="PF00488">
    <property type="entry name" value="MutS_V"/>
    <property type="match status" value="1"/>
</dbReference>
<evidence type="ECO:0000256" key="2">
    <source>
        <dbReference type="ARBA" id="ARBA00022840"/>
    </source>
</evidence>
<evidence type="ECO:0000313" key="7">
    <source>
        <dbReference type="Proteomes" id="UP000199642"/>
    </source>
</evidence>